<dbReference type="AlphaFoldDB" id="A0AAD1UJR6"/>
<evidence type="ECO:0000313" key="1">
    <source>
        <dbReference type="EMBL" id="CAI2368508.1"/>
    </source>
</evidence>
<accession>A0AAD1UJR6</accession>
<protein>
    <submittedName>
        <fullName evidence="1">Uncharacterized protein</fullName>
    </submittedName>
</protein>
<dbReference type="Proteomes" id="UP001295684">
    <property type="component" value="Unassembled WGS sequence"/>
</dbReference>
<organism evidence="1 2">
    <name type="scientific">Euplotes crassus</name>
    <dbReference type="NCBI Taxonomy" id="5936"/>
    <lineage>
        <taxon>Eukaryota</taxon>
        <taxon>Sar</taxon>
        <taxon>Alveolata</taxon>
        <taxon>Ciliophora</taxon>
        <taxon>Intramacronucleata</taxon>
        <taxon>Spirotrichea</taxon>
        <taxon>Hypotrichia</taxon>
        <taxon>Euplotida</taxon>
        <taxon>Euplotidae</taxon>
        <taxon>Moneuplotes</taxon>
    </lineage>
</organism>
<comment type="caution">
    <text evidence="1">The sequence shown here is derived from an EMBL/GenBank/DDBJ whole genome shotgun (WGS) entry which is preliminary data.</text>
</comment>
<dbReference type="EMBL" id="CAMPGE010009642">
    <property type="protein sequence ID" value="CAI2368508.1"/>
    <property type="molecule type" value="Genomic_DNA"/>
</dbReference>
<proteinExistence type="predicted"/>
<sequence length="273" mass="31716">MSKKYNDKKIKNLPNRFSSEEEKLIHQVSTHSLFPVNSDNPGSKPLTRKKLESKRRSLLFPNSLRILEVQNFQNPTILQAELRKIHCDDDSNEISKEEVYKDIDDFLIPKPNTTKSRPRNVTVHDSIGMNINLITREFILKRKERIKQRALNPLFTFGNQIKKKKQIGNKLPIKEKFLSMKDIFKITKNHLQTLSDMQSGRKTCTAASARGKKTTLYHDHRRSIQNSFFKSKEKVNVNLKDDPLFKKSIHCLKTESKSIISIPASRKIQSIFS</sequence>
<keyword evidence="2" id="KW-1185">Reference proteome</keyword>
<name>A0AAD1UJR6_EUPCR</name>
<evidence type="ECO:0000313" key="2">
    <source>
        <dbReference type="Proteomes" id="UP001295684"/>
    </source>
</evidence>
<gene>
    <name evidence="1" type="ORF">ECRASSUSDP1_LOCUS9801</name>
</gene>
<reference evidence="1" key="1">
    <citation type="submission" date="2023-07" db="EMBL/GenBank/DDBJ databases">
        <authorList>
            <consortium name="AG Swart"/>
            <person name="Singh M."/>
            <person name="Singh A."/>
            <person name="Seah K."/>
            <person name="Emmerich C."/>
        </authorList>
    </citation>
    <scope>NUCLEOTIDE SEQUENCE</scope>
    <source>
        <strain evidence="1">DP1</strain>
    </source>
</reference>